<dbReference type="PANTHER" id="PTHR14187">
    <property type="entry name" value="ALPHA KINASE/ELONGATION FACTOR 2 KINASE"/>
    <property type="match status" value="1"/>
</dbReference>
<accession>A0A9N9C392</accession>
<dbReference type="OrthoDB" id="2963168at2759"/>
<gene>
    <name evidence="1" type="ORF">RFULGI_LOCUS6094</name>
</gene>
<evidence type="ECO:0000313" key="1">
    <source>
        <dbReference type="EMBL" id="CAG8587275.1"/>
    </source>
</evidence>
<dbReference type="Proteomes" id="UP000789396">
    <property type="component" value="Unassembled WGS sequence"/>
</dbReference>
<keyword evidence="2" id="KW-1185">Reference proteome</keyword>
<proteinExistence type="predicted"/>
<reference evidence="1" key="1">
    <citation type="submission" date="2021-06" db="EMBL/GenBank/DDBJ databases">
        <authorList>
            <person name="Kallberg Y."/>
            <person name="Tangrot J."/>
            <person name="Rosling A."/>
        </authorList>
    </citation>
    <scope>NUCLEOTIDE SEQUENCE</scope>
    <source>
        <strain evidence="1">IN212</strain>
    </source>
</reference>
<dbReference type="AlphaFoldDB" id="A0A9N9C392"/>
<dbReference type="PANTHER" id="PTHR14187:SF5">
    <property type="entry name" value="HEAT SHOCK 70 KDA PROTEIN 12A"/>
    <property type="match status" value="1"/>
</dbReference>
<dbReference type="EMBL" id="CAJVPZ010007506">
    <property type="protein sequence ID" value="CAG8587275.1"/>
    <property type="molecule type" value="Genomic_DNA"/>
</dbReference>
<sequence>MNFDYYTYNLWDGNAYGKFKTNTVLRYDNEYKKVLAWGALGLAKNPGRKKGENVSKPIELFKLSLGNLAEDLKPELPPELHLQKEQRHIRAITDYLQKMDINFSENIRLILTVPAEYSYQAKKVMRECAFKANLITKIDSDRLQFTTERGTVDLTTRKLLNNCELGEVTERAGDFCGSTFVDKEFLKFLGKIVGEEVNQKFDGTFIPLFPYQSAIKFKIFITQKYEVECCHEEGVEFLGELLVDLPDIDLGLDRKVKFSLCFGDEEIKASAINSLNGQNYHTVFNLDTES</sequence>
<organism evidence="1 2">
    <name type="scientific">Racocetra fulgida</name>
    <dbReference type="NCBI Taxonomy" id="60492"/>
    <lineage>
        <taxon>Eukaryota</taxon>
        <taxon>Fungi</taxon>
        <taxon>Fungi incertae sedis</taxon>
        <taxon>Mucoromycota</taxon>
        <taxon>Glomeromycotina</taxon>
        <taxon>Glomeromycetes</taxon>
        <taxon>Diversisporales</taxon>
        <taxon>Gigasporaceae</taxon>
        <taxon>Racocetra</taxon>
    </lineage>
</organism>
<evidence type="ECO:0000313" key="2">
    <source>
        <dbReference type="Proteomes" id="UP000789396"/>
    </source>
</evidence>
<protein>
    <submittedName>
        <fullName evidence="1">5838_t:CDS:1</fullName>
    </submittedName>
</protein>
<name>A0A9N9C392_9GLOM</name>
<comment type="caution">
    <text evidence="1">The sequence shown here is derived from an EMBL/GenBank/DDBJ whole genome shotgun (WGS) entry which is preliminary data.</text>
</comment>